<sequence length="233" mass="24917">MNLQSILTAAALSACLAAPAGATVVQGTMTPTNYFLGYMGNMTGVTTVSGTETLPDTLFAICVEHSAEFPGWTAAYQYTLTDSFAPFLRSPGTIDMATALLHYVVDGYYASLMQGSYGAAAGYGLNKAVWQITDFDGTRASMGIQPNEYDSDPNGSYALYTLIMSDVYDNFASISPSYRSARYDIRFLEQDDAGIQSLAIITERDNEVPEPSSLALLLAGGIGLAARARRKQA</sequence>
<evidence type="ECO:0000256" key="1">
    <source>
        <dbReference type="SAM" id="SignalP"/>
    </source>
</evidence>
<accession>A0A368Y7Z1</accession>
<keyword evidence="1" id="KW-0732">Signal</keyword>
<comment type="caution">
    <text evidence="3">The sequence shown here is derived from an EMBL/GenBank/DDBJ whole genome shotgun (WGS) entry which is preliminary data.</text>
</comment>
<dbReference type="Pfam" id="PF07589">
    <property type="entry name" value="PEP-CTERM"/>
    <property type="match status" value="1"/>
</dbReference>
<feature type="chain" id="PRO_5017010643" evidence="1">
    <location>
        <begin position="23"/>
        <end position="233"/>
    </location>
</feature>
<evidence type="ECO:0000259" key="2">
    <source>
        <dbReference type="Pfam" id="PF07589"/>
    </source>
</evidence>
<dbReference type="InterPro" id="IPR013424">
    <property type="entry name" value="Ice-binding_C"/>
</dbReference>
<proteinExistence type="predicted"/>
<dbReference type="EMBL" id="QPJK01000001">
    <property type="protein sequence ID" value="RCW76225.1"/>
    <property type="molecule type" value="Genomic_DNA"/>
</dbReference>
<evidence type="ECO:0000313" key="4">
    <source>
        <dbReference type="Proteomes" id="UP000252884"/>
    </source>
</evidence>
<dbReference type="RefSeq" id="WP_170168090.1">
    <property type="nucleotide sequence ID" value="NZ_QPJK01000001.1"/>
</dbReference>
<reference evidence="3 4" key="1">
    <citation type="submission" date="2018-07" db="EMBL/GenBank/DDBJ databases">
        <title>Genomic Encyclopedia of Type Strains, Phase IV (KMG-IV): sequencing the most valuable type-strain genomes for metagenomic binning, comparative biology and taxonomic classification.</title>
        <authorList>
            <person name="Goeker M."/>
        </authorList>
    </citation>
    <scope>NUCLEOTIDE SEQUENCE [LARGE SCALE GENOMIC DNA]</scope>
    <source>
        <strain evidence="3 4">DSM 21634</strain>
    </source>
</reference>
<feature type="signal peptide" evidence="1">
    <location>
        <begin position="1"/>
        <end position="22"/>
    </location>
</feature>
<dbReference type="AlphaFoldDB" id="A0A368Y7Z1"/>
<protein>
    <submittedName>
        <fullName evidence="3">Putative secreted protein with PEP-CTERM sorting signal</fullName>
    </submittedName>
</protein>
<name>A0A368Y7Z1_9BURK</name>
<feature type="domain" description="Ice-binding protein C-terminal" evidence="2">
    <location>
        <begin position="208"/>
        <end position="230"/>
    </location>
</feature>
<evidence type="ECO:0000313" key="3">
    <source>
        <dbReference type="EMBL" id="RCW76225.1"/>
    </source>
</evidence>
<gene>
    <name evidence="3" type="ORF">DES41_101831</name>
</gene>
<keyword evidence="4" id="KW-1185">Reference proteome</keyword>
<dbReference type="NCBIfam" id="TIGR02595">
    <property type="entry name" value="PEP_CTERM"/>
    <property type="match status" value="1"/>
</dbReference>
<dbReference type="Proteomes" id="UP000252884">
    <property type="component" value="Unassembled WGS sequence"/>
</dbReference>
<organism evidence="3 4">
    <name type="scientific">Pseudorhodoferax soli</name>
    <dbReference type="NCBI Taxonomy" id="545864"/>
    <lineage>
        <taxon>Bacteria</taxon>
        <taxon>Pseudomonadati</taxon>
        <taxon>Pseudomonadota</taxon>
        <taxon>Betaproteobacteria</taxon>
        <taxon>Burkholderiales</taxon>
        <taxon>Comamonadaceae</taxon>
    </lineage>
</organism>